<dbReference type="SMART" id="SM00257">
    <property type="entry name" value="LysM"/>
    <property type="match status" value="1"/>
</dbReference>
<dbReference type="EMBL" id="VIVR01000001">
    <property type="protein sequence ID" value="TWE18357.1"/>
    <property type="molecule type" value="Genomic_DNA"/>
</dbReference>
<keyword evidence="4" id="KW-1185">Reference proteome</keyword>
<dbReference type="InterPro" id="IPR018392">
    <property type="entry name" value="LysM"/>
</dbReference>
<dbReference type="Proteomes" id="UP000318416">
    <property type="component" value="Unassembled WGS sequence"/>
</dbReference>
<evidence type="ECO:0000256" key="1">
    <source>
        <dbReference type="SAM" id="MobiDB-lite"/>
    </source>
</evidence>
<dbReference type="InterPro" id="IPR002477">
    <property type="entry name" value="Peptidoglycan-bd-like"/>
</dbReference>
<dbReference type="Pfam" id="PF01471">
    <property type="entry name" value="PG_binding_1"/>
    <property type="match status" value="1"/>
</dbReference>
<gene>
    <name evidence="3" type="ORF">FB465_3424</name>
</gene>
<reference evidence="3 4" key="1">
    <citation type="submission" date="2019-06" db="EMBL/GenBank/DDBJ databases">
        <title>Sequencing the genomes of 1000 actinobacteria strains.</title>
        <authorList>
            <person name="Klenk H.-P."/>
        </authorList>
    </citation>
    <scope>NUCLEOTIDE SEQUENCE [LARGE SCALE GENOMIC DNA]</scope>
    <source>
        <strain evidence="3 4">DSM 41649</strain>
    </source>
</reference>
<comment type="caution">
    <text evidence="3">The sequence shown here is derived from an EMBL/GenBank/DDBJ whole genome shotgun (WGS) entry which is preliminary data.</text>
</comment>
<evidence type="ECO:0000313" key="3">
    <source>
        <dbReference type="EMBL" id="TWE18357.1"/>
    </source>
</evidence>
<evidence type="ECO:0000313" key="4">
    <source>
        <dbReference type="Proteomes" id="UP000318416"/>
    </source>
</evidence>
<accession>A0A561ERX2</accession>
<dbReference type="Pfam" id="PF01476">
    <property type="entry name" value="LysM"/>
    <property type="match status" value="1"/>
</dbReference>
<dbReference type="AlphaFoldDB" id="A0A561ERX2"/>
<protein>
    <submittedName>
        <fullName evidence="3">Putative peptidoglycan binding protein</fullName>
    </submittedName>
</protein>
<dbReference type="InterPro" id="IPR036365">
    <property type="entry name" value="PGBD-like_sf"/>
</dbReference>
<sequence length="289" mass="30316">MGTADAMINAAAGDLGYKEGPDNDTKFGEWYGLNYNPWCDMAQSRWGQDSGNADVVGHFAYCPSHVTWFRERGQWHGSDETARRGDLVFYSWHNNGVADHVGLVVEDSAPGAELHTIEGNTSSGDEGSQGNGDGVYRRVRGRGNVMGFGRPAYSGGSSGTYTVQPGDTLSEIGSRLGIRWQDIAAASGLSNPDVLSVGQVLTLPGGGGSPAPSGPAYPGALTRKGSKGSTVRQIQSALIDRGYGSYLAPWGADGSFGNATDSGVRAFQSDQGIDSDGIVGPVTWGRLFN</sequence>
<dbReference type="Gene3D" id="1.10.101.10">
    <property type="entry name" value="PGBD-like superfamily/PGBD"/>
    <property type="match status" value="1"/>
</dbReference>
<dbReference type="PROSITE" id="PS51782">
    <property type="entry name" value="LYSM"/>
    <property type="match status" value="1"/>
</dbReference>
<dbReference type="Gene3D" id="3.10.350.10">
    <property type="entry name" value="LysM domain"/>
    <property type="match status" value="1"/>
</dbReference>
<name>A0A561ERX2_9ACTN</name>
<feature type="domain" description="LysM" evidence="2">
    <location>
        <begin position="159"/>
        <end position="203"/>
    </location>
</feature>
<organism evidence="3 4">
    <name type="scientific">Kitasatospora atroaurantiaca</name>
    <dbReference type="NCBI Taxonomy" id="285545"/>
    <lineage>
        <taxon>Bacteria</taxon>
        <taxon>Bacillati</taxon>
        <taxon>Actinomycetota</taxon>
        <taxon>Actinomycetes</taxon>
        <taxon>Kitasatosporales</taxon>
        <taxon>Streptomycetaceae</taxon>
        <taxon>Kitasatospora</taxon>
    </lineage>
</organism>
<dbReference type="SUPFAM" id="SSF47090">
    <property type="entry name" value="PGBD-like"/>
    <property type="match status" value="1"/>
</dbReference>
<evidence type="ECO:0000259" key="2">
    <source>
        <dbReference type="PROSITE" id="PS51782"/>
    </source>
</evidence>
<dbReference type="RefSeq" id="WP_170290611.1">
    <property type="nucleotide sequence ID" value="NZ_BAAABR010000006.1"/>
</dbReference>
<dbReference type="SUPFAM" id="SSF54106">
    <property type="entry name" value="LysM domain"/>
    <property type="match status" value="1"/>
</dbReference>
<dbReference type="CDD" id="cd00118">
    <property type="entry name" value="LysM"/>
    <property type="match status" value="1"/>
</dbReference>
<proteinExistence type="predicted"/>
<dbReference type="InterPro" id="IPR036366">
    <property type="entry name" value="PGBDSf"/>
</dbReference>
<dbReference type="InterPro" id="IPR036779">
    <property type="entry name" value="LysM_dom_sf"/>
</dbReference>
<feature type="region of interest" description="Disordered" evidence="1">
    <location>
        <begin position="114"/>
        <end position="139"/>
    </location>
</feature>